<protein>
    <submittedName>
        <fullName evidence="1">Uncharacterized protein</fullName>
    </submittedName>
</protein>
<name>A0A8S0XAA7_SPIIN</name>
<keyword evidence="1" id="KW-0934">Plastid</keyword>
<gene>
    <name evidence="1" type="ORF">SI8410PT_00087</name>
</gene>
<reference evidence="1" key="1">
    <citation type="submission" date="2020-02" db="EMBL/GenBank/DDBJ databases">
        <authorList>
            <person name="Scholz U."/>
            <person name="Mascher M."/>
            <person name="Fiebig A."/>
        </authorList>
    </citation>
    <scope>NUCLEOTIDE SEQUENCE</scope>
</reference>
<sequence length="181" mass="21097">MLVLRTTNAFHLLNRVYGRSVTPGCRRRPWGDLVVPTGWRRWGRSMDFPSFCHISLKGLKGDNEGTLGEPPTPTKVHVRSILDLTNCPSYLLYSFSGMFRSSSPLLRKSEPPVQVQDTIITAWTIRHPTRNRNDPIARAELYQLSYIPEPKWSMHEGVRCFFYSFPWRRWAILDLNQRPRP</sequence>
<evidence type="ECO:0000313" key="1">
    <source>
        <dbReference type="EMBL" id="CAA9893486.1"/>
    </source>
</evidence>
<dbReference type="EMBL" id="LR761918">
    <property type="protein sequence ID" value="CAA9893486.1"/>
    <property type="molecule type" value="Genomic_DNA"/>
</dbReference>
<proteinExistence type="predicted"/>
<organism evidence="1">
    <name type="scientific">Spirodela intermedia</name>
    <name type="common">Intermediate duckweed</name>
    <dbReference type="NCBI Taxonomy" id="51605"/>
    <lineage>
        <taxon>Eukaryota</taxon>
        <taxon>Viridiplantae</taxon>
        <taxon>Streptophyta</taxon>
        <taxon>Embryophyta</taxon>
        <taxon>Tracheophyta</taxon>
        <taxon>Spermatophyta</taxon>
        <taxon>Magnoliopsida</taxon>
        <taxon>Liliopsida</taxon>
        <taxon>Araceae</taxon>
        <taxon>Lemnoideae</taxon>
        <taxon>Spirodela</taxon>
    </lineage>
</organism>
<geneLocation type="chloroplast" evidence="1"/>
<accession>A0A8S0XAA7</accession>
<dbReference type="AlphaFoldDB" id="A0A8S0XAA7"/>
<keyword evidence="1" id="KW-0150">Chloroplast</keyword>